<dbReference type="PANTHER" id="PTHR30007:SF1">
    <property type="entry name" value="BLR1914 PROTEIN"/>
    <property type="match status" value="1"/>
</dbReference>
<dbReference type="Pfam" id="PF01609">
    <property type="entry name" value="DDE_Tnp_1"/>
    <property type="match status" value="1"/>
</dbReference>
<feature type="compositionally biased region" description="Basic and acidic residues" evidence="1">
    <location>
        <begin position="43"/>
        <end position="55"/>
    </location>
</feature>
<evidence type="ECO:0000259" key="2">
    <source>
        <dbReference type="Pfam" id="PF01609"/>
    </source>
</evidence>
<dbReference type="RefSeq" id="WP_355399173.1">
    <property type="nucleotide sequence ID" value="NZ_JBEXPZ010000033.1"/>
</dbReference>
<comment type="caution">
    <text evidence="3">The sequence shown here is derived from an EMBL/GenBank/DDBJ whole genome shotgun (WGS) entry which is preliminary data.</text>
</comment>
<dbReference type="EMBL" id="JBEXPZ010000033">
    <property type="protein sequence ID" value="MET9847745.1"/>
    <property type="molecule type" value="Genomic_DNA"/>
</dbReference>
<feature type="region of interest" description="Disordered" evidence="1">
    <location>
        <begin position="23"/>
        <end position="58"/>
    </location>
</feature>
<keyword evidence="4" id="KW-1185">Reference proteome</keyword>
<name>A0ABV2V3Z8_9ACTN</name>
<evidence type="ECO:0000313" key="4">
    <source>
        <dbReference type="Proteomes" id="UP001550210"/>
    </source>
</evidence>
<reference evidence="3 4" key="1">
    <citation type="submission" date="2024-06" db="EMBL/GenBank/DDBJ databases">
        <title>The Natural Products Discovery Center: Release of the First 8490 Sequenced Strains for Exploring Actinobacteria Biosynthetic Diversity.</title>
        <authorList>
            <person name="Kalkreuter E."/>
            <person name="Kautsar S.A."/>
            <person name="Yang D."/>
            <person name="Bader C.D."/>
            <person name="Teijaro C.N."/>
            <person name="Fluegel L."/>
            <person name="Davis C.M."/>
            <person name="Simpson J.R."/>
            <person name="Lauterbach L."/>
            <person name="Steele A.D."/>
            <person name="Gui C."/>
            <person name="Meng S."/>
            <person name="Li G."/>
            <person name="Viehrig K."/>
            <person name="Ye F."/>
            <person name="Su P."/>
            <person name="Kiefer A.F."/>
            <person name="Nichols A."/>
            <person name="Cepeda A.J."/>
            <person name="Yan W."/>
            <person name="Fan B."/>
            <person name="Jiang Y."/>
            <person name="Adhikari A."/>
            <person name="Zheng C.-J."/>
            <person name="Schuster L."/>
            <person name="Cowan T.M."/>
            <person name="Smanski M.J."/>
            <person name="Chevrette M.G."/>
            <person name="De Carvalho L.P.S."/>
            <person name="Shen B."/>
        </authorList>
    </citation>
    <scope>NUCLEOTIDE SEQUENCE [LARGE SCALE GENOMIC DNA]</scope>
    <source>
        <strain evidence="3 4">NPDC006434</strain>
    </source>
</reference>
<dbReference type="PANTHER" id="PTHR30007">
    <property type="entry name" value="PHP DOMAIN PROTEIN"/>
    <property type="match status" value="1"/>
</dbReference>
<sequence length="232" mass="26416">MPARITTQRAWWSNRSSLRTWRRPWRRKRAAAKGQNDPVGEGAADRENREREQRRAERRRRRARLQAAELGRSRGGLTSKVHLAVERRCRPLSIILTPGQAADSPRFIPVLNKIKVRVPVGRPRSRPGAVAGDKACSSRANRAHLRRRNIKAVIPEKADQAANRKKKGRSGGRPVSHDATLYKDRNTVERAINKFKEWRGLATRYDKTPESYAAGLHLRGSILWLRSLPALP</sequence>
<feature type="region of interest" description="Disordered" evidence="1">
    <location>
        <begin position="157"/>
        <end position="181"/>
    </location>
</feature>
<protein>
    <submittedName>
        <fullName evidence="3">IS5 family transposase</fullName>
    </submittedName>
</protein>
<evidence type="ECO:0000313" key="3">
    <source>
        <dbReference type="EMBL" id="MET9847745.1"/>
    </source>
</evidence>
<organism evidence="3 4">
    <name type="scientific">Streptomyces ossamyceticus</name>
    <dbReference type="NCBI Taxonomy" id="249581"/>
    <lineage>
        <taxon>Bacteria</taxon>
        <taxon>Bacillati</taxon>
        <taxon>Actinomycetota</taxon>
        <taxon>Actinomycetes</taxon>
        <taxon>Kitasatosporales</taxon>
        <taxon>Streptomycetaceae</taxon>
        <taxon>Streptomyces</taxon>
    </lineage>
</organism>
<accession>A0ABV2V3Z8</accession>
<evidence type="ECO:0000256" key="1">
    <source>
        <dbReference type="SAM" id="MobiDB-lite"/>
    </source>
</evidence>
<dbReference type="NCBIfam" id="NF033580">
    <property type="entry name" value="transpos_IS5_3"/>
    <property type="match status" value="1"/>
</dbReference>
<dbReference type="Proteomes" id="UP001550210">
    <property type="component" value="Unassembled WGS sequence"/>
</dbReference>
<feature type="domain" description="Transposase IS4-like" evidence="2">
    <location>
        <begin position="72"/>
        <end position="207"/>
    </location>
</feature>
<proteinExistence type="predicted"/>
<dbReference type="InterPro" id="IPR002559">
    <property type="entry name" value="Transposase_11"/>
</dbReference>
<gene>
    <name evidence="3" type="ORF">ABZZ21_24995</name>
</gene>